<evidence type="ECO:0000313" key="9">
    <source>
        <dbReference type="EMBL" id="MBB1242585.1"/>
    </source>
</evidence>
<dbReference type="RefSeq" id="WP_182854010.1">
    <property type="nucleotide sequence ID" value="NZ_WMLF01000026.1"/>
</dbReference>
<evidence type="ECO:0000259" key="7">
    <source>
        <dbReference type="SMART" id="SM00836"/>
    </source>
</evidence>
<evidence type="ECO:0000256" key="3">
    <source>
        <dbReference type="ARBA" id="ARBA00022741"/>
    </source>
</evidence>
<organism evidence="9 10">
    <name type="scientific">Streptomyces durbertensis</name>
    <dbReference type="NCBI Taxonomy" id="2448886"/>
    <lineage>
        <taxon>Bacteria</taxon>
        <taxon>Bacillati</taxon>
        <taxon>Actinomycetota</taxon>
        <taxon>Actinomycetes</taxon>
        <taxon>Kitasatosporales</taxon>
        <taxon>Streptomycetaceae</taxon>
        <taxon>Streptomyces</taxon>
    </lineage>
</organism>
<dbReference type="SMART" id="SM01016">
    <property type="entry name" value="Arg_tRNA_synt_N"/>
    <property type="match status" value="1"/>
</dbReference>
<proteinExistence type="predicted"/>
<keyword evidence="10" id="KW-1185">Reference proteome</keyword>
<comment type="caution">
    <text evidence="9">The sequence shown here is derived from an EMBL/GenBank/DDBJ whole genome shotgun (WGS) entry which is preliminary data.</text>
</comment>
<feature type="domain" description="DALR anticodon binding" evidence="7">
    <location>
        <begin position="152"/>
        <end position="283"/>
    </location>
</feature>
<feature type="region of interest" description="Disordered" evidence="6">
    <location>
        <begin position="20"/>
        <end position="41"/>
    </location>
</feature>
<dbReference type="SMART" id="SM00836">
    <property type="entry name" value="DALR_1"/>
    <property type="match status" value="1"/>
</dbReference>
<evidence type="ECO:0000313" key="10">
    <source>
        <dbReference type="Proteomes" id="UP000766698"/>
    </source>
</evidence>
<accession>A0ABR6EB73</accession>
<dbReference type="Pfam" id="PF03485">
    <property type="entry name" value="Arg_tRNA_synt_N"/>
    <property type="match status" value="1"/>
</dbReference>
<protein>
    <recommendedName>
        <fullName evidence="1">arginine--tRNA ligase</fullName>
        <ecNumber evidence="1">6.1.1.19</ecNumber>
    </recommendedName>
</protein>
<dbReference type="PANTHER" id="PTHR11956:SF5">
    <property type="entry name" value="ARGININE--TRNA LIGASE, CYTOPLASMIC"/>
    <property type="match status" value="1"/>
</dbReference>
<feature type="region of interest" description="Disordered" evidence="6">
    <location>
        <begin position="109"/>
        <end position="129"/>
    </location>
</feature>
<evidence type="ECO:0000259" key="8">
    <source>
        <dbReference type="SMART" id="SM01016"/>
    </source>
</evidence>
<dbReference type="Gene3D" id="3.30.1360.70">
    <property type="entry name" value="Arginyl tRNA synthetase N-terminal domain"/>
    <property type="match status" value="1"/>
</dbReference>
<evidence type="ECO:0000256" key="5">
    <source>
        <dbReference type="ARBA" id="ARBA00049339"/>
    </source>
</evidence>
<dbReference type="InterPro" id="IPR008909">
    <property type="entry name" value="DALR_anticod-bd"/>
</dbReference>
<keyword evidence="2" id="KW-0436">Ligase</keyword>
<dbReference type="EC" id="6.1.1.19" evidence="1"/>
<evidence type="ECO:0000256" key="2">
    <source>
        <dbReference type="ARBA" id="ARBA00022598"/>
    </source>
</evidence>
<sequence>MTPAQLSRALSSALRRAVAEGELPRTAAEPPAGVTLRNPPHGDADYASNLALRLAAATGHPARSIADVLRTRLVQEPGVERVEVAGPGFLNIRLAESGWTALVRRLTERGRAERPQDHAPPENPAEDAERWAAVTGTAPRMERRDGNPLFRVQYAHSRVRALLTAADALGFAPEPGPYTTRAEGRLLALLADSARIAERCPAAGGNTADPADPAAYAPLARHLTAVADAFLDFHDAPGARHVLPRGDEKPEAAHRSRLALAEAAGTVLAGGLTQLGISAPHHL</sequence>
<dbReference type="InterPro" id="IPR036695">
    <property type="entry name" value="Arg-tRNA-synth_N_sf"/>
</dbReference>
<dbReference type="InterPro" id="IPR009080">
    <property type="entry name" value="tRNAsynth_Ia_anticodon-bd"/>
</dbReference>
<reference evidence="10" key="1">
    <citation type="journal article" date="2020" name="Syst. Appl. Microbiol.">
        <title>Streptomyces alkaliterrae sp. nov., isolated from an alkaline soil, and emended descriptions of Streptomyces alkaliphilus, Streptomyces calidiresistens and Streptomyces durbertensis.</title>
        <authorList>
            <person name="Swiecimska M."/>
            <person name="Golinska P."/>
            <person name="Nouioui I."/>
            <person name="Wypij M."/>
            <person name="Rai M."/>
            <person name="Sangal V."/>
            <person name="Goodfellow M."/>
        </authorList>
    </citation>
    <scope>NUCLEOTIDE SEQUENCE [LARGE SCALE GENOMIC DNA]</scope>
    <source>
        <strain evidence="10">DSM 104538</strain>
    </source>
</reference>
<keyword evidence="4" id="KW-0067">ATP-binding</keyword>
<comment type="catalytic activity">
    <reaction evidence="5">
        <text>tRNA(Arg) + L-arginine + ATP = L-arginyl-tRNA(Arg) + AMP + diphosphate</text>
        <dbReference type="Rhea" id="RHEA:20301"/>
        <dbReference type="Rhea" id="RHEA-COMP:9658"/>
        <dbReference type="Rhea" id="RHEA-COMP:9673"/>
        <dbReference type="ChEBI" id="CHEBI:30616"/>
        <dbReference type="ChEBI" id="CHEBI:32682"/>
        <dbReference type="ChEBI" id="CHEBI:33019"/>
        <dbReference type="ChEBI" id="CHEBI:78442"/>
        <dbReference type="ChEBI" id="CHEBI:78513"/>
        <dbReference type="ChEBI" id="CHEBI:456215"/>
        <dbReference type="EC" id="6.1.1.19"/>
    </reaction>
</comment>
<keyword evidence="3" id="KW-0547">Nucleotide-binding</keyword>
<feature type="domain" description="Arginyl tRNA synthetase N-terminal" evidence="8">
    <location>
        <begin position="4"/>
        <end position="94"/>
    </location>
</feature>
<name>A0ABR6EB73_9ACTN</name>
<evidence type="ECO:0000256" key="1">
    <source>
        <dbReference type="ARBA" id="ARBA00012837"/>
    </source>
</evidence>
<dbReference type="SUPFAM" id="SSF47323">
    <property type="entry name" value="Anticodon-binding domain of a subclass of class I aminoacyl-tRNA synthetases"/>
    <property type="match status" value="1"/>
</dbReference>
<dbReference type="Pfam" id="PF05746">
    <property type="entry name" value="DALR_1"/>
    <property type="match status" value="1"/>
</dbReference>
<gene>
    <name evidence="9" type="ORF">GL263_03220</name>
</gene>
<dbReference type="Gene3D" id="1.10.730.10">
    <property type="entry name" value="Isoleucyl-tRNA Synthetase, Domain 1"/>
    <property type="match status" value="1"/>
</dbReference>
<dbReference type="EMBL" id="WMLF01000026">
    <property type="protein sequence ID" value="MBB1242585.1"/>
    <property type="molecule type" value="Genomic_DNA"/>
</dbReference>
<dbReference type="InterPro" id="IPR005148">
    <property type="entry name" value="Arg-tRNA-synth_N"/>
</dbReference>
<dbReference type="Proteomes" id="UP000766698">
    <property type="component" value="Unassembled WGS sequence"/>
</dbReference>
<feature type="compositionally biased region" description="Basic and acidic residues" evidence="6">
    <location>
        <begin position="109"/>
        <end position="120"/>
    </location>
</feature>
<dbReference type="PANTHER" id="PTHR11956">
    <property type="entry name" value="ARGINYL-TRNA SYNTHETASE"/>
    <property type="match status" value="1"/>
</dbReference>
<dbReference type="InterPro" id="IPR001278">
    <property type="entry name" value="Arg-tRNA-ligase"/>
</dbReference>
<evidence type="ECO:0000256" key="4">
    <source>
        <dbReference type="ARBA" id="ARBA00022840"/>
    </source>
</evidence>
<evidence type="ECO:0000256" key="6">
    <source>
        <dbReference type="SAM" id="MobiDB-lite"/>
    </source>
</evidence>
<dbReference type="SUPFAM" id="SSF55190">
    <property type="entry name" value="Arginyl-tRNA synthetase (ArgRS), N-terminal 'additional' domain"/>
    <property type="match status" value="1"/>
</dbReference>